<sequence length="286" mass="32020">MGARERANAKKKKKQIAKKQILKVRKHEKLPAQSIGQLPILDKDEHFSKSRRRGDCPDVVAAQNRKKLSNNEDNVCTYGANQKILVVGDGDFGFSAGLVSHCKGKGSNIVATSYDKAKELTEKYGERATRHIQAIESKGGAVAHGVDATELKQTLPKKLSQKKFDCVVFNFPHTGKQRVHLNRKLLLDFFISAKQMVQPGGEIRCTLKNKPPYSGWEIRKQADVAGNLGPAVEKRFDFSLFKGYRHMTTEPDAKKFDAFEKHCVTYCFVVSNNEPIISDIDVSLFV</sequence>
<dbReference type="SUPFAM" id="SSF53335">
    <property type="entry name" value="S-adenosyl-L-methionine-dependent methyltransferases"/>
    <property type="match status" value="1"/>
</dbReference>
<feature type="region of interest" description="Disordered" evidence="1">
    <location>
        <begin position="1"/>
        <end position="23"/>
    </location>
</feature>
<protein>
    <recommendedName>
        <fullName evidence="2">25S rRNA (uridine-N(3))-methyltransferase BMT5-like domain-containing protein</fullName>
    </recommendedName>
</protein>
<dbReference type="InterPro" id="IPR029063">
    <property type="entry name" value="SAM-dependent_MTases_sf"/>
</dbReference>
<dbReference type="GeneID" id="25906855"/>
<keyword evidence="4" id="KW-1185">Reference proteome</keyword>
<organism evidence="3 4">
    <name type="scientific">Sphaeroforma arctica JP610</name>
    <dbReference type="NCBI Taxonomy" id="667725"/>
    <lineage>
        <taxon>Eukaryota</taxon>
        <taxon>Ichthyosporea</taxon>
        <taxon>Ichthyophonida</taxon>
        <taxon>Sphaeroforma</taxon>
    </lineage>
</organism>
<accession>A0A0L0FXM2</accession>
<proteinExistence type="predicted"/>
<dbReference type="InterPro" id="IPR019446">
    <property type="entry name" value="BMT5-like"/>
</dbReference>
<dbReference type="PANTHER" id="PTHR11538:SF26">
    <property type="entry name" value="FERREDOXIN-FOLD ANTICODON-BINDING DOMAIN-CONTAINING PROTEIN 1"/>
    <property type="match status" value="1"/>
</dbReference>
<dbReference type="RefSeq" id="XP_014155218.1">
    <property type="nucleotide sequence ID" value="XM_014299743.1"/>
</dbReference>
<dbReference type="Proteomes" id="UP000054560">
    <property type="component" value="Unassembled WGS sequence"/>
</dbReference>
<dbReference type="GO" id="GO:0070042">
    <property type="term" value="F:rRNA (uridine-N3-)-methyltransferase activity"/>
    <property type="evidence" value="ECO:0007669"/>
    <property type="project" value="InterPro"/>
</dbReference>
<dbReference type="Pfam" id="PF10354">
    <property type="entry name" value="BMT5-like"/>
    <property type="match status" value="1"/>
</dbReference>
<dbReference type="OrthoDB" id="273345at2759"/>
<evidence type="ECO:0000313" key="3">
    <source>
        <dbReference type="EMBL" id="KNC81316.1"/>
    </source>
</evidence>
<dbReference type="GO" id="GO:0070475">
    <property type="term" value="P:rRNA base methylation"/>
    <property type="evidence" value="ECO:0007669"/>
    <property type="project" value="InterPro"/>
</dbReference>
<evidence type="ECO:0000313" key="4">
    <source>
        <dbReference type="Proteomes" id="UP000054560"/>
    </source>
</evidence>
<gene>
    <name evidence="3" type="ORF">SARC_06351</name>
</gene>
<dbReference type="STRING" id="667725.A0A0L0FXM2"/>
<evidence type="ECO:0000256" key="1">
    <source>
        <dbReference type="SAM" id="MobiDB-lite"/>
    </source>
</evidence>
<dbReference type="PANTHER" id="PTHR11538">
    <property type="entry name" value="PHENYLALANYL-TRNA SYNTHETASE"/>
    <property type="match status" value="1"/>
</dbReference>
<evidence type="ECO:0000259" key="2">
    <source>
        <dbReference type="Pfam" id="PF10354"/>
    </source>
</evidence>
<dbReference type="EMBL" id="KQ242046">
    <property type="protein sequence ID" value="KNC81316.1"/>
    <property type="molecule type" value="Genomic_DNA"/>
</dbReference>
<dbReference type="eggNOG" id="KOG4174">
    <property type="taxonomic scope" value="Eukaryota"/>
</dbReference>
<feature type="domain" description="25S rRNA (uridine-N(3))-methyltransferase BMT5-like" evidence="2">
    <location>
        <begin position="85"/>
        <end position="247"/>
    </location>
</feature>
<reference evidence="3 4" key="1">
    <citation type="submission" date="2011-02" db="EMBL/GenBank/DDBJ databases">
        <title>The Genome Sequence of Sphaeroforma arctica JP610.</title>
        <authorList>
            <consortium name="The Broad Institute Genome Sequencing Platform"/>
            <person name="Russ C."/>
            <person name="Cuomo C."/>
            <person name="Young S.K."/>
            <person name="Zeng Q."/>
            <person name="Gargeya S."/>
            <person name="Alvarado L."/>
            <person name="Berlin A."/>
            <person name="Chapman S.B."/>
            <person name="Chen Z."/>
            <person name="Freedman E."/>
            <person name="Gellesch M."/>
            <person name="Goldberg J."/>
            <person name="Griggs A."/>
            <person name="Gujja S."/>
            <person name="Heilman E."/>
            <person name="Heiman D."/>
            <person name="Howarth C."/>
            <person name="Mehta T."/>
            <person name="Neiman D."/>
            <person name="Pearson M."/>
            <person name="Roberts A."/>
            <person name="Saif S."/>
            <person name="Shea T."/>
            <person name="Shenoy N."/>
            <person name="Sisk P."/>
            <person name="Stolte C."/>
            <person name="Sykes S."/>
            <person name="White J."/>
            <person name="Yandava C."/>
            <person name="Burger G."/>
            <person name="Gray M.W."/>
            <person name="Holland P.W.H."/>
            <person name="King N."/>
            <person name="Lang F.B.F."/>
            <person name="Roger A.J."/>
            <person name="Ruiz-Trillo I."/>
            <person name="Haas B."/>
            <person name="Nusbaum C."/>
            <person name="Birren B."/>
        </authorList>
    </citation>
    <scope>NUCLEOTIDE SEQUENCE [LARGE SCALE GENOMIC DNA]</scope>
    <source>
        <strain evidence="3 4">JP610</strain>
    </source>
</reference>
<dbReference type="AlphaFoldDB" id="A0A0L0FXM2"/>
<name>A0A0L0FXM2_9EUKA</name>
<dbReference type="GO" id="GO:0005737">
    <property type="term" value="C:cytoplasm"/>
    <property type="evidence" value="ECO:0007669"/>
    <property type="project" value="TreeGrafter"/>
</dbReference>
<feature type="compositionally biased region" description="Basic residues" evidence="1">
    <location>
        <begin position="9"/>
        <end position="23"/>
    </location>
</feature>